<dbReference type="PRINTS" id="PR00392">
    <property type="entry name" value="PROFILIN"/>
</dbReference>
<sequence length="139" mass="14860">MSWQTYVDTNLVGSRKVAQAAIFGQDKSQWAASPNFTLSNAELAEIASGFTDASPLREKGLHAAGTKYLLLRADERSLYGKQGSSGIVCVKTVTAIIVAVYGEGIQPGEATTTVEGLADYLINAGFEERGRNLRECVCP</sequence>
<dbReference type="GO" id="GO:0003785">
    <property type="term" value="F:actin monomer binding"/>
    <property type="evidence" value="ECO:0007669"/>
    <property type="project" value="TreeGrafter"/>
</dbReference>
<dbReference type="EMBL" id="KZ987737">
    <property type="protein sequence ID" value="RKP15363.1"/>
    <property type="molecule type" value="Genomic_DNA"/>
</dbReference>
<name>A0A4P9Y8G1_9FUNG</name>
<keyword evidence="4 7" id="KW-0009">Actin-binding</keyword>
<dbReference type="PANTHER" id="PTHR11604">
    <property type="entry name" value="PROFILIN"/>
    <property type="match status" value="1"/>
</dbReference>
<evidence type="ECO:0000313" key="9">
    <source>
        <dbReference type="Proteomes" id="UP000267251"/>
    </source>
</evidence>
<dbReference type="InterPro" id="IPR048278">
    <property type="entry name" value="PFN"/>
</dbReference>
<comment type="subunit">
    <text evidence="6">Occurs in many kinds of cells as a complex with monomeric actin in a 1:1 ratio.</text>
</comment>
<dbReference type="Proteomes" id="UP000267251">
    <property type="component" value="Unassembled WGS sequence"/>
</dbReference>
<dbReference type="SMART" id="SM00392">
    <property type="entry name" value="PROF"/>
    <property type="match status" value="1"/>
</dbReference>
<dbReference type="PRINTS" id="PR01640">
    <property type="entry name" value="PROFILINPLNT"/>
</dbReference>
<evidence type="ECO:0000256" key="7">
    <source>
        <dbReference type="RuleBase" id="RU003909"/>
    </source>
</evidence>
<dbReference type="OrthoDB" id="421374at2759"/>
<dbReference type="Gene3D" id="3.30.450.30">
    <property type="entry name" value="Dynein light chain 2a, cytoplasmic"/>
    <property type="match status" value="1"/>
</dbReference>
<comment type="similarity">
    <text evidence="2 7">Belongs to the profilin family.</text>
</comment>
<proteinExistence type="inferred from homology"/>
<dbReference type="Pfam" id="PF00235">
    <property type="entry name" value="Profilin"/>
    <property type="match status" value="1"/>
</dbReference>
<dbReference type="InterPro" id="IPR005455">
    <property type="entry name" value="PFN_euk"/>
</dbReference>
<dbReference type="FunFam" id="3.30.450.30:FF:000001">
    <property type="entry name" value="Profilin"/>
    <property type="match status" value="1"/>
</dbReference>
<evidence type="ECO:0000256" key="5">
    <source>
        <dbReference type="ARBA" id="ARBA00023212"/>
    </source>
</evidence>
<dbReference type="PROSITE" id="PS00414">
    <property type="entry name" value="PROFILIN"/>
    <property type="match status" value="1"/>
</dbReference>
<comment type="subcellular location">
    <subcellularLocation>
        <location evidence="1">Cytoplasm</location>
        <location evidence="1">Cytoskeleton</location>
    </subcellularLocation>
</comment>
<comment type="function">
    <text evidence="6">Binds to actin and affects the structure of the cytoskeleton. At high concentrations, profilin prevents the polymerization of actin, whereas it enhances it at low concentrations.</text>
</comment>
<keyword evidence="3" id="KW-0963">Cytoplasm</keyword>
<organism evidence="8 9">
    <name type="scientific">Piptocephalis cylindrospora</name>
    <dbReference type="NCBI Taxonomy" id="1907219"/>
    <lineage>
        <taxon>Eukaryota</taxon>
        <taxon>Fungi</taxon>
        <taxon>Fungi incertae sedis</taxon>
        <taxon>Zoopagomycota</taxon>
        <taxon>Zoopagomycotina</taxon>
        <taxon>Zoopagomycetes</taxon>
        <taxon>Zoopagales</taxon>
        <taxon>Piptocephalidaceae</taxon>
        <taxon>Piptocephalis</taxon>
    </lineage>
</organism>
<dbReference type="PANTHER" id="PTHR11604:SF0">
    <property type="entry name" value="PROFILIN"/>
    <property type="match status" value="1"/>
</dbReference>
<keyword evidence="5 6" id="KW-0206">Cytoskeleton</keyword>
<dbReference type="InterPro" id="IPR027310">
    <property type="entry name" value="Profilin_CS"/>
</dbReference>
<reference evidence="9" key="1">
    <citation type="journal article" date="2018" name="Nat. Microbiol.">
        <title>Leveraging single-cell genomics to expand the fungal tree of life.</title>
        <authorList>
            <person name="Ahrendt S.R."/>
            <person name="Quandt C.A."/>
            <person name="Ciobanu D."/>
            <person name="Clum A."/>
            <person name="Salamov A."/>
            <person name="Andreopoulos B."/>
            <person name="Cheng J.F."/>
            <person name="Woyke T."/>
            <person name="Pelin A."/>
            <person name="Henrissat B."/>
            <person name="Reynolds N.K."/>
            <person name="Benny G.L."/>
            <person name="Smith M.E."/>
            <person name="James T.Y."/>
            <person name="Grigoriev I.V."/>
        </authorList>
    </citation>
    <scope>NUCLEOTIDE SEQUENCE [LARGE SCALE GENOMIC DNA]</scope>
</reference>
<accession>A0A4P9Y8G1</accession>
<dbReference type="AlphaFoldDB" id="A0A4P9Y8G1"/>
<evidence type="ECO:0000256" key="4">
    <source>
        <dbReference type="ARBA" id="ARBA00023203"/>
    </source>
</evidence>
<dbReference type="SUPFAM" id="SSF55770">
    <property type="entry name" value="Profilin (actin-binding protein)"/>
    <property type="match status" value="1"/>
</dbReference>
<dbReference type="InterPro" id="IPR036140">
    <property type="entry name" value="PFN_sf"/>
</dbReference>
<dbReference type="CDD" id="cd00148">
    <property type="entry name" value="PROF"/>
    <property type="match status" value="1"/>
</dbReference>
<dbReference type="GO" id="GO:0005856">
    <property type="term" value="C:cytoskeleton"/>
    <property type="evidence" value="ECO:0007669"/>
    <property type="project" value="UniProtKB-SubCell"/>
</dbReference>
<evidence type="ECO:0000313" key="8">
    <source>
        <dbReference type="EMBL" id="RKP15363.1"/>
    </source>
</evidence>
<protein>
    <recommendedName>
        <fullName evidence="7">Profilin</fullName>
    </recommendedName>
</protein>
<keyword evidence="9" id="KW-1185">Reference proteome</keyword>
<dbReference type="GO" id="GO:0005938">
    <property type="term" value="C:cell cortex"/>
    <property type="evidence" value="ECO:0007669"/>
    <property type="project" value="TreeGrafter"/>
</dbReference>
<evidence type="ECO:0000256" key="2">
    <source>
        <dbReference type="ARBA" id="ARBA00010058"/>
    </source>
</evidence>
<evidence type="ECO:0000256" key="1">
    <source>
        <dbReference type="ARBA" id="ARBA00004245"/>
    </source>
</evidence>
<evidence type="ECO:0000256" key="6">
    <source>
        <dbReference type="RuleBase" id="RU003908"/>
    </source>
</evidence>
<gene>
    <name evidence="8" type="ORF">BJ684DRAFT_14374</name>
</gene>
<evidence type="ECO:0000256" key="3">
    <source>
        <dbReference type="ARBA" id="ARBA00022490"/>
    </source>
</evidence>